<gene>
    <name evidence="1" type="ORF">ATNIH1004_008326</name>
</gene>
<dbReference type="OrthoDB" id="4332097at2759"/>
<dbReference type="RefSeq" id="XP_033423489.1">
    <property type="nucleotide sequence ID" value="XM_033572937.1"/>
</dbReference>
<accession>A0A5M9MB35</accession>
<dbReference type="VEuPathDB" id="FungiDB:EYZ11_006555"/>
<dbReference type="GeneID" id="54331028"/>
<evidence type="ECO:0000313" key="2">
    <source>
        <dbReference type="Proteomes" id="UP000324241"/>
    </source>
</evidence>
<dbReference type="AlphaFoldDB" id="A0A5M9MB35"/>
<reference evidence="1 2" key="1">
    <citation type="submission" date="2019-08" db="EMBL/GenBank/DDBJ databases">
        <title>The genome sequence of a newly discovered highly antifungal drug resistant Aspergillus species, Aspergillus tanneri NIH 1004.</title>
        <authorList>
            <person name="Mounaud S."/>
            <person name="Singh I."/>
            <person name="Joardar V."/>
            <person name="Pakala S."/>
            <person name="Pakala S."/>
            <person name="Venepally P."/>
            <person name="Chung J.K."/>
            <person name="Losada L."/>
            <person name="Nierman W.C."/>
        </authorList>
    </citation>
    <scope>NUCLEOTIDE SEQUENCE [LARGE SCALE GENOMIC DNA]</scope>
    <source>
        <strain evidence="1 2">NIH1004</strain>
    </source>
</reference>
<name>A0A5M9MB35_9EURO</name>
<dbReference type="Proteomes" id="UP000324241">
    <property type="component" value="Unassembled WGS sequence"/>
</dbReference>
<dbReference type="EMBL" id="QUQM01000006">
    <property type="protein sequence ID" value="KAA8644128.1"/>
    <property type="molecule type" value="Genomic_DNA"/>
</dbReference>
<evidence type="ECO:0000313" key="1">
    <source>
        <dbReference type="EMBL" id="KAA8644128.1"/>
    </source>
</evidence>
<sequence length="91" mass="10405">MFLYLGRLNYEKYAVNELISVIFPGEVALNGEPAIAIWEWTTDAEGEQKSLSMRMGKIDSVRAASPGKTEIEFLKDSYYWFKGTFQGDDLR</sequence>
<proteinExistence type="predicted"/>
<protein>
    <submittedName>
        <fullName evidence="1">Uncharacterized protein</fullName>
    </submittedName>
</protein>
<comment type="caution">
    <text evidence="1">The sequence shown here is derived from an EMBL/GenBank/DDBJ whole genome shotgun (WGS) entry which is preliminary data.</text>
</comment>
<organism evidence="1 2">
    <name type="scientific">Aspergillus tanneri</name>
    <dbReference type="NCBI Taxonomy" id="1220188"/>
    <lineage>
        <taxon>Eukaryota</taxon>
        <taxon>Fungi</taxon>
        <taxon>Dikarya</taxon>
        <taxon>Ascomycota</taxon>
        <taxon>Pezizomycotina</taxon>
        <taxon>Eurotiomycetes</taxon>
        <taxon>Eurotiomycetidae</taxon>
        <taxon>Eurotiales</taxon>
        <taxon>Aspergillaceae</taxon>
        <taxon>Aspergillus</taxon>
        <taxon>Aspergillus subgen. Circumdati</taxon>
    </lineage>
</organism>